<gene>
    <name evidence="3" type="ORF">LCGC14_0237430</name>
</gene>
<organism evidence="3">
    <name type="scientific">marine sediment metagenome</name>
    <dbReference type="NCBI Taxonomy" id="412755"/>
    <lineage>
        <taxon>unclassified sequences</taxon>
        <taxon>metagenomes</taxon>
        <taxon>ecological metagenomes</taxon>
    </lineage>
</organism>
<accession>A0A0F9WTI7</accession>
<evidence type="ECO:0000259" key="2">
    <source>
        <dbReference type="Pfam" id="PF11740"/>
    </source>
</evidence>
<protein>
    <recommendedName>
        <fullName evidence="2">KfrA N-terminal DNA-binding domain-containing protein</fullName>
    </recommendedName>
</protein>
<feature type="domain" description="KfrA N-terminal DNA-binding" evidence="2">
    <location>
        <begin position="13"/>
        <end position="121"/>
    </location>
</feature>
<dbReference type="AlphaFoldDB" id="A0A0F9WTI7"/>
<reference evidence="3" key="1">
    <citation type="journal article" date="2015" name="Nature">
        <title>Complex archaea that bridge the gap between prokaryotes and eukaryotes.</title>
        <authorList>
            <person name="Spang A."/>
            <person name="Saw J.H."/>
            <person name="Jorgensen S.L."/>
            <person name="Zaremba-Niedzwiedzka K."/>
            <person name="Martijn J."/>
            <person name="Lind A.E."/>
            <person name="van Eijk R."/>
            <person name="Schleper C."/>
            <person name="Guy L."/>
            <person name="Ettema T.J."/>
        </authorList>
    </citation>
    <scope>NUCLEOTIDE SEQUENCE</scope>
</reference>
<comment type="caution">
    <text evidence="3">The sequence shown here is derived from an EMBL/GenBank/DDBJ whole genome shotgun (WGS) entry which is preliminary data.</text>
</comment>
<evidence type="ECO:0000313" key="3">
    <source>
        <dbReference type="EMBL" id="KKN89611.1"/>
    </source>
</evidence>
<dbReference type="Gene3D" id="1.10.287.1490">
    <property type="match status" value="1"/>
</dbReference>
<dbReference type="EMBL" id="LAZR01000117">
    <property type="protein sequence ID" value="KKN89611.1"/>
    <property type="molecule type" value="Genomic_DNA"/>
</dbReference>
<keyword evidence="1" id="KW-0175">Coiled coil</keyword>
<dbReference type="InterPro" id="IPR021104">
    <property type="entry name" value="KfrA_DNA-bd_N"/>
</dbReference>
<name>A0A0F9WTI7_9ZZZZ</name>
<feature type="coiled-coil region" evidence="1">
    <location>
        <begin position="101"/>
        <end position="198"/>
    </location>
</feature>
<proteinExistence type="predicted"/>
<feature type="coiled-coil region" evidence="1">
    <location>
        <begin position="242"/>
        <end position="311"/>
    </location>
</feature>
<sequence>MENTENREAVSLEEVARAHAELLADGIEPSVRKLRSKIGRGSYTTISNLKKQVELGGTGPEEHVKRFAPELYALCSSLIDNAEQVATTTLAKREHELDALEASAKAQIQDAESKVSRLHRELQQEQTYVLELKASIRSLEGQNTELALEKQQLIAEVSELRTKHQEAVARAVRAEADAERARTQRDHYEERMMTQREQELAAHRLQLDELHIRLDDSRKDVTRRAEEASKAQEALRSLQHHHLSVRNDADKLSKALESARNELSDSKVMNAELASRISQMEEKLADALMAHDKTREEALLLRQDCTELKDELQNLHSVRVSASSAANQCVQAVAELVERGIAEEASDHTLGRLRTIESSLHSITEALELATASSVRVL</sequence>
<dbReference type="Pfam" id="PF11740">
    <property type="entry name" value="KfrA_N"/>
    <property type="match status" value="1"/>
</dbReference>
<evidence type="ECO:0000256" key="1">
    <source>
        <dbReference type="SAM" id="Coils"/>
    </source>
</evidence>